<keyword evidence="1" id="KW-1133">Transmembrane helix</keyword>
<dbReference type="RefSeq" id="WP_053003767.1">
    <property type="nucleotide sequence ID" value="NZ_CP068086.1"/>
</dbReference>
<organism evidence="2 4">
    <name type="scientific">Sphingobacterium multivorum</name>
    <dbReference type="NCBI Taxonomy" id="28454"/>
    <lineage>
        <taxon>Bacteria</taxon>
        <taxon>Pseudomonadati</taxon>
        <taxon>Bacteroidota</taxon>
        <taxon>Sphingobacteriia</taxon>
        <taxon>Sphingobacteriales</taxon>
        <taxon>Sphingobacteriaceae</taxon>
        <taxon>Sphingobacterium</taxon>
    </lineage>
</organism>
<evidence type="ECO:0000313" key="3">
    <source>
        <dbReference type="EMBL" id="VXC79495.1"/>
    </source>
</evidence>
<dbReference type="Proteomes" id="UP000251241">
    <property type="component" value="Unassembled WGS sequence"/>
</dbReference>
<accession>A0A2X2IWL2</accession>
<feature type="transmembrane region" description="Helical" evidence="1">
    <location>
        <begin position="41"/>
        <end position="59"/>
    </location>
</feature>
<keyword evidence="1" id="KW-0472">Membrane</keyword>
<evidence type="ECO:0008006" key="6">
    <source>
        <dbReference type="Google" id="ProtNLM"/>
    </source>
</evidence>
<dbReference type="GeneID" id="97183572"/>
<dbReference type="EMBL" id="CABWMV010000024">
    <property type="protein sequence ID" value="VXC79495.1"/>
    <property type="molecule type" value="Genomic_DNA"/>
</dbReference>
<evidence type="ECO:0000313" key="4">
    <source>
        <dbReference type="Proteomes" id="UP000251241"/>
    </source>
</evidence>
<evidence type="ECO:0000256" key="1">
    <source>
        <dbReference type="SAM" id="Phobius"/>
    </source>
</evidence>
<dbReference type="EMBL" id="UAUU01000002">
    <property type="protein sequence ID" value="SPZ84541.1"/>
    <property type="molecule type" value="Genomic_DNA"/>
</dbReference>
<keyword evidence="1" id="KW-0812">Transmembrane</keyword>
<gene>
    <name evidence="2" type="ORF">NCTC11343_01083</name>
    <name evidence="3" type="ORF">SPHINGO8BC_50085</name>
</gene>
<sequence length="146" mass="16652">MKSNPQTFHLSTLHRGKYMLILLVSIFLIGMVMSKVPIQEILKIIVALLMIPLALYLAIKCSTLSSTWVLDENTLQISNAKKTIVFPLNNISHIRNLKRSGGNLIIINQNKGPAFRTWRNKLFQKEDDLPLLTEALKTADIEYYDL</sequence>
<accession>A0A654BHN6</accession>
<feature type="transmembrane region" description="Helical" evidence="1">
    <location>
        <begin position="18"/>
        <end position="34"/>
    </location>
</feature>
<name>A0A2X2IWL2_SPHMU</name>
<reference evidence="3 5" key="2">
    <citation type="submission" date="2019-10" db="EMBL/GenBank/DDBJ databases">
        <authorList>
            <person name="Karimi E."/>
        </authorList>
    </citation>
    <scope>NUCLEOTIDE SEQUENCE [LARGE SCALE GENOMIC DNA]</scope>
    <source>
        <strain evidence="3">Sphingobacterium sp. 8BC</strain>
    </source>
</reference>
<proteinExistence type="predicted"/>
<dbReference type="AlphaFoldDB" id="A0A2X2IWL2"/>
<reference evidence="2 4" key="1">
    <citation type="submission" date="2018-06" db="EMBL/GenBank/DDBJ databases">
        <authorList>
            <consortium name="Pathogen Informatics"/>
            <person name="Doyle S."/>
        </authorList>
    </citation>
    <scope>NUCLEOTIDE SEQUENCE [LARGE SCALE GENOMIC DNA]</scope>
    <source>
        <strain evidence="2 4">NCTC11343</strain>
    </source>
</reference>
<dbReference type="Proteomes" id="UP000432350">
    <property type="component" value="Unassembled WGS sequence"/>
</dbReference>
<evidence type="ECO:0000313" key="2">
    <source>
        <dbReference type="EMBL" id="SPZ84541.1"/>
    </source>
</evidence>
<protein>
    <recommendedName>
        <fullName evidence="6">PH domain-containing protein</fullName>
    </recommendedName>
</protein>
<evidence type="ECO:0000313" key="5">
    <source>
        <dbReference type="Proteomes" id="UP000432350"/>
    </source>
</evidence>